<dbReference type="InterPro" id="IPR056823">
    <property type="entry name" value="TEN-like_YD-shell"/>
</dbReference>
<evidence type="ECO:0000313" key="4">
    <source>
        <dbReference type="Proteomes" id="UP001489509"/>
    </source>
</evidence>
<dbReference type="Proteomes" id="UP001489509">
    <property type="component" value="Unassembled WGS sequence"/>
</dbReference>
<evidence type="ECO:0000313" key="3">
    <source>
        <dbReference type="EMBL" id="MEQ2440591.1"/>
    </source>
</evidence>
<dbReference type="NCBIfam" id="TIGR03696">
    <property type="entry name" value="Rhs_assc_core"/>
    <property type="match status" value="1"/>
</dbReference>
<evidence type="ECO:0000256" key="1">
    <source>
        <dbReference type="ARBA" id="ARBA00022737"/>
    </source>
</evidence>
<dbReference type="PANTHER" id="PTHR32305">
    <property type="match status" value="1"/>
</dbReference>
<dbReference type="InterPro" id="IPR050708">
    <property type="entry name" value="T6SS_VgrG/RHS"/>
</dbReference>
<organism evidence="3 4">
    <name type="scientific">Solibaculum intestinale</name>
    <dbReference type="NCBI Taxonomy" id="3133165"/>
    <lineage>
        <taxon>Bacteria</taxon>
        <taxon>Bacillati</taxon>
        <taxon>Bacillota</taxon>
        <taxon>Clostridia</taxon>
        <taxon>Eubacteriales</taxon>
        <taxon>Oscillospiraceae</taxon>
        <taxon>Solibaculum</taxon>
    </lineage>
</organism>
<evidence type="ECO:0000259" key="2">
    <source>
        <dbReference type="Pfam" id="PF25023"/>
    </source>
</evidence>
<dbReference type="RefSeq" id="WP_349219251.1">
    <property type="nucleotide sequence ID" value="NZ_JBBMFD010000009.1"/>
</dbReference>
<keyword evidence="1" id="KW-0677">Repeat</keyword>
<comment type="caution">
    <text evidence="3">The sequence shown here is derived from an EMBL/GenBank/DDBJ whole genome shotgun (WGS) entry which is preliminary data.</text>
</comment>
<accession>A0ABV1E282</accession>
<feature type="domain" description="Teneurin-like YD-shell" evidence="2">
    <location>
        <begin position="28"/>
        <end position="235"/>
    </location>
</feature>
<keyword evidence="4" id="KW-1185">Reference proteome</keyword>
<gene>
    <name evidence="3" type="ORF">WMO26_07110</name>
</gene>
<name>A0ABV1E282_9FIRM</name>
<dbReference type="Pfam" id="PF25023">
    <property type="entry name" value="TEN_YD-shell"/>
    <property type="match status" value="1"/>
</dbReference>
<dbReference type="PANTHER" id="PTHR32305:SF15">
    <property type="entry name" value="PROTEIN RHSA-RELATED"/>
    <property type="match status" value="1"/>
</dbReference>
<dbReference type="InterPro" id="IPR022385">
    <property type="entry name" value="Rhs_assc_core"/>
</dbReference>
<dbReference type="Gene3D" id="2.180.10.10">
    <property type="entry name" value="RHS repeat-associated core"/>
    <property type="match status" value="1"/>
</dbReference>
<reference evidence="3 4" key="1">
    <citation type="submission" date="2024-03" db="EMBL/GenBank/DDBJ databases">
        <title>Human intestinal bacterial collection.</title>
        <authorList>
            <person name="Pauvert C."/>
            <person name="Hitch T.C.A."/>
            <person name="Clavel T."/>
        </authorList>
    </citation>
    <scope>NUCLEOTIDE SEQUENCE [LARGE SCALE GENOMIC DNA]</scope>
    <source>
        <strain evidence="3 4">CLA-JM-H44</strain>
    </source>
</reference>
<sequence length="427" mass="47199">MLRFYINVNDGVCFEDAVYGYTDANWKDKLTSYNGQTITYDEIGNPLTYRDGIAFTWQHGRELATFSKAGTNATYHYNDSGIRVKKVVNGVETEYYLNGSTILTQITGDDRLDFLYDDTESLLGFLYDGESYYYVKNLQGDIIGILDSNGSQVVEYAYDAWGKAELVSGTMSSTLGHLNPFRYRGYYYDEESGLYYLNSRYYDPETCRFINADGLIYAKEALPTNLYKYCDNNPINNIDLDGYWTFGFNANINALFGIGISYSIGVYWDGYGNLVVQTSNSDFTDDSGGFGLFSIGAGIATQATVVDTVYDLEGTGLSIGGSIGAPAYLGVDVLFLGDNANIGSNPNAYPQGLECNVGIGAGIDGHAFRTQTHTISGHLRSLVDQVDAEIGLTPQENQILLNAVKTHPNYTYADVKRAANYYFPLKI</sequence>
<protein>
    <submittedName>
        <fullName evidence="3">RHS repeat-associated core domain-containing protein</fullName>
    </submittedName>
</protein>
<dbReference type="EMBL" id="JBBMFD010000009">
    <property type="protein sequence ID" value="MEQ2440591.1"/>
    <property type="molecule type" value="Genomic_DNA"/>
</dbReference>
<proteinExistence type="predicted"/>